<keyword evidence="3" id="KW-1185">Reference proteome</keyword>
<dbReference type="InterPro" id="IPR013320">
    <property type="entry name" value="ConA-like_dom_sf"/>
</dbReference>
<comment type="caution">
    <text evidence="2">The sequence shown here is derived from an EMBL/GenBank/DDBJ whole genome shotgun (WGS) entry which is preliminary data.</text>
</comment>
<feature type="compositionally biased region" description="Basic residues" evidence="1">
    <location>
        <begin position="198"/>
        <end position="210"/>
    </location>
</feature>
<dbReference type="EMBL" id="REGW02000003">
    <property type="protein sequence ID" value="KAE8298777.1"/>
    <property type="molecule type" value="Genomic_DNA"/>
</dbReference>
<evidence type="ECO:0000313" key="3">
    <source>
        <dbReference type="Proteomes" id="UP000424527"/>
    </source>
</evidence>
<dbReference type="Proteomes" id="UP000424527">
    <property type="component" value="Unassembled WGS sequence"/>
</dbReference>
<gene>
    <name evidence="2" type="ORF">D5F01_LYC03282</name>
</gene>
<proteinExistence type="predicted"/>
<name>A0A6G0J597_LARCR</name>
<organism evidence="2 3">
    <name type="scientific">Larimichthys crocea</name>
    <name type="common">Large yellow croaker</name>
    <name type="synonym">Pseudosciaena crocea</name>
    <dbReference type="NCBI Taxonomy" id="215358"/>
    <lineage>
        <taxon>Eukaryota</taxon>
        <taxon>Metazoa</taxon>
        <taxon>Chordata</taxon>
        <taxon>Craniata</taxon>
        <taxon>Vertebrata</taxon>
        <taxon>Euteleostomi</taxon>
        <taxon>Actinopterygii</taxon>
        <taxon>Neopterygii</taxon>
        <taxon>Teleostei</taxon>
        <taxon>Neoteleostei</taxon>
        <taxon>Acanthomorphata</taxon>
        <taxon>Eupercaria</taxon>
        <taxon>Sciaenidae</taxon>
        <taxon>Larimichthys</taxon>
    </lineage>
</organism>
<reference evidence="2 3" key="1">
    <citation type="submission" date="2019-07" db="EMBL/GenBank/DDBJ databases">
        <title>Chromosome genome assembly for large yellow croaker.</title>
        <authorList>
            <person name="Xiao S."/>
        </authorList>
    </citation>
    <scope>NUCLEOTIDE SEQUENCE [LARGE SCALE GENOMIC DNA]</scope>
    <source>
        <strain evidence="2">JMULYC20181020</strain>
        <tissue evidence="2">Muscle</tissue>
    </source>
</reference>
<evidence type="ECO:0008006" key="4">
    <source>
        <dbReference type="Google" id="ProtNLM"/>
    </source>
</evidence>
<accession>A0A6G0J597</accession>
<dbReference type="Gene3D" id="2.60.120.200">
    <property type="match status" value="1"/>
</dbReference>
<dbReference type="AlphaFoldDB" id="A0A6G0J597"/>
<evidence type="ECO:0000256" key="1">
    <source>
        <dbReference type="SAM" id="MobiDB-lite"/>
    </source>
</evidence>
<protein>
    <recommendedName>
        <fullName evidence="4">Pentraxin</fullName>
    </recommendedName>
</protein>
<evidence type="ECO:0000313" key="2">
    <source>
        <dbReference type="EMBL" id="KAE8298777.1"/>
    </source>
</evidence>
<sequence>MCVLFFFYITLSTAGVSVCLRYLTDYVQISRPVIFTLRSSSSSPISLKSSSGFSYGLTFNYYPNLEFKPNIRFWSNIGPDIWTGLCLTVDTVKNVAQVFSGPNISIRKILPIRYVWSGQPVIDFSGFDGQVTDVQIWDYPLHYREIYNYMVSGVYGPHRGSILTWSSISYSPRGNVVMEDVYEQQSKQSLSSGGSRERGRHLKGKKKTRKFWNLEEKKARKRQRM</sequence>
<feature type="region of interest" description="Disordered" evidence="1">
    <location>
        <begin position="187"/>
        <end position="225"/>
    </location>
</feature>
<dbReference type="SUPFAM" id="SSF49899">
    <property type="entry name" value="Concanavalin A-like lectins/glucanases"/>
    <property type="match status" value="1"/>
</dbReference>